<evidence type="ECO:0000256" key="1">
    <source>
        <dbReference type="SAM" id="MobiDB-lite"/>
    </source>
</evidence>
<gene>
    <name evidence="2" type="ORF">NYM_LOCUS8017</name>
</gene>
<dbReference type="EMBL" id="LR721777">
    <property type="protein sequence ID" value="VVV76811.1"/>
    <property type="molecule type" value="Genomic_DNA"/>
</dbReference>
<accession>A0A5K0YFF6</accession>
<reference evidence="2" key="1">
    <citation type="submission" date="2019-09" db="EMBL/GenBank/DDBJ databases">
        <authorList>
            <person name="Zhang L."/>
        </authorList>
    </citation>
    <scope>NUCLEOTIDE SEQUENCE</scope>
</reference>
<organism evidence="2">
    <name type="scientific">Nymphaea colorata</name>
    <name type="common">pocket water lily</name>
    <dbReference type="NCBI Taxonomy" id="210225"/>
    <lineage>
        <taxon>Eukaryota</taxon>
        <taxon>Viridiplantae</taxon>
        <taxon>Streptophyta</taxon>
        <taxon>Embryophyta</taxon>
        <taxon>Tracheophyta</taxon>
        <taxon>Spermatophyta</taxon>
        <taxon>Magnoliopsida</taxon>
        <taxon>Nymphaeales</taxon>
        <taxon>Nymphaeaceae</taxon>
        <taxon>Nymphaea</taxon>
    </lineage>
</organism>
<sequence length="39" mass="4109">MCEATGSSLGYGFSRMGTKAKPQSLDSDDDRVIEGTLAI</sequence>
<protein>
    <submittedName>
        <fullName evidence="2">Uncharacterized protein</fullName>
    </submittedName>
</protein>
<proteinExistence type="predicted"/>
<evidence type="ECO:0000313" key="2">
    <source>
        <dbReference type="EMBL" id="VVV76811.1"/>
    </source>
</evidence>
<dbReference type="AlphaFoldDB" id="A0A5K0YFF6"/>
<feature type="region of interest" description="Disordered" evidence="1">
    <location>
        <begin position="1"/>
        <end position="39"/>
    </location>
</feature>
<name>A0A5K0YFF6_9MAGN</name>